<feature type="compositionally biased region" description="Polar residues" evidence="7">
    <location>
        <begin position="482"/>
        <end position="491"/>
    </location>
</feature>
<keyword evidence="6" id="KW-0406">Ion transport</keyword>
<feature type="transmembrane region" description="Helical" evidence="6">
    <location>
        <begin position="270"/>
        <end position="288"/>
    </location>
</feature>
<evidence type="ECO:0000313" key="8">
    <source>
        <dbReference type="Proteomes" id="UP000887569"/>
    </source>
</evidence>
<feature type="region of interest" description="Disordered" evidence="7">
    <location>
        <begin position="445"/>
        <end position="560"/>
    </location>
</feature>
<evidence type="ECO:0000256" key="7">
    <source>
        <dbReference type="SAM" id="MobiDB-lite"/>
    </source>
</evidence>
<keyword evidence="6" id="KW-0407">Ion channel</keyword>
<dbReference type="InterPro" id="IPR021134">
    <property type="entry name" value="Bestrophin-like"/>
</dbReference>
<feature type="compositionally biased region" description="Polar residues" evidence="7">
    <location>
        <begin position="445"/>
        <end position="467"/>
    </location>
</feature>
<feature type="compositionally biased region" description="Polar residues" evidence="7">
    <location>
        <begin position="521"/>
        <end position="535"/>
    </location>
</feature>
<evidence type="ECO:0000256" key="2">
    <source>
        <dbReference type="ARBA" id="ARBA00022692"/>
    </source>
</evidence>
<keyword evidence="6" id="KW-0869">Chloride channel</keyword>
<dbReference type="GO" id="GO:0034707">
    <property type="term" value="C:chloride channel complex"/>
    <property type="evidence" value="ECO:0007669"/>
    <property type="project" value="UniProtKB-KW"/>
</dbReference>
<dbReference type="PANTHER" id="PTHR10736">
    <property type="entry name" value="BESTROPHIN"/>
    <property type="match status" value="1"/>
</dbReference>
<comment type="similarity">
    <text evidence="5 6">Belongs to the anion channel-forming bestrophin (TC 1.A.46) family. Calcium-sensitive chloride channel subfamily.</text>
</comment>
<dbReference type="GO" id="GO:0005886">
    <property type="term" value="C:plasma membrane"/>
    <property type="evidence" value="ECO:0007669"/>
    <property type="project" value="UniProtKB-SubCell"/>
</dbReference>
<sequence>MTVNYSLDASSSTFLGTQRLLFRWKGSLWKSTSAELLLWLLAYYALSISYRLAMNPSQKRVFEDLAVFFNTYSEFIPLTFMLGFYVSTVYNRWREIFDHIGWIDTPALMIASFVRGTDERSRMIRRGCVRYLVLLQAMIFRDVSTPVKKRFPTMQHIVTAGLLTQNEKAVMDSVDSQYAKYWVPMQWTFSLLKMARDEQRIESEHVYIDLVDSIKSYRSTIASLTLYDWVNVPLVYTQVVTLAVRSYFLLALLGRQFLVTDRDISKARTMDIYVPVMTILQFLCYFGWLKVAEALLNPLGEDDDDFEVNYILDRNLQVGLLIVDDAFDQKPQLEKDIFWGDTTAEPFYTADSARRASHPNVGSCAEYAAKNDGVMIRQRRPTVHLTSGETAIDGGIEAVPVLGSGRVEDVEPSVRRLSSALSDNIFRRLQGLTSRKGSLASISSLDASETRASTPAAQQKFLHSSPGTGRCEIPMGQLATKPASSSANQKARLSFRGRVGPTADLPVISEERAEKLKSDDSSPPNMTTLAQNNDAEASVRGGGQKGYSDNDEDGQTHWRM</sequence>
<feature type="transmembrane region" description="Helical" evidence="6">
    <location>
        <begin position="65"/>
        <end position="87"/>
    </location>
</feature>
<feature type="compositionally biased region" description="Basic and acidic residues" evidence="7">
    <location>
        <begin position="509"/>
        <end position="520"/>
    </location>
</feature>
<dbReference type="WBParaSite" id="PgR007_g013_t01">
    <property type="protein sequence ID" value="PgR007_g013_t01"/>
    <property type="gene ID" value="PgR007_g013"/>
</dbReference>
<evidence type="ECO:0000256" key="4">
    <source>
        <dbReference type="ARBA" id="ARBA00023136"/>
    </source>
</evidence>
<organism evidence="8 9">
    <name type="scientific">Parascaris univalens</name>
    <name type="common">Nematode worm</name>
    <dbReference type="NCBI Taxonomy" id="6257"/>
    <lineage>
        <taxon>Eukaryota</taxon>
        <taxon>Metazoa</taxon>
        <taxon>Ecdysozoa</taxon>
        <taxon>Nematoda</taxon>
        <taxon>Chromadorea</taxon>
        <taxon>Rhabditida</taxon>
        <taxon>Spirurina</taxon>
        <taxon>Ascaridomorpha</taxon>
        <taxon>Ascaridoidea</taxon>
        <taxon>Ascarididae</taxon>
        <taxon>Parascaris</taxon>
    </lineage>
</organism>
<evidence type="ECO:0000256" key="6">
    <source>
        <dbReference type="RuleBase" id="RU363126"/>
    </source>
</evidence>
<protein>
    <recommendedName>
        <fullName evidence="6">Bestrophin homolog</fullName>
    </recommendedName>
</protein>
<evidence type="ECO:0000256" key="1">
    <source>
        <dbReference type="ARBA" id="ARBA00004370"/>
    </source>
</evidence>
<name>A0A915AEX6_PARUN</name>
<dbReference type="PANTHER" id="PTHR10736:SF33">
    <property type="entry name" value="BESTROPHIN HOMOLOG"/>
    <property type="match status" value="1"/>
</dbReference>
<feature type="transmembrane region" description="Helical" evidence="6">
    <location>
        <begin position="99"/>
        <end position="116"/>
    </location>
</feature>
<keyword evidence="6" id="KW-0813">Transport</keyword>
<keyword evidence="8" id="KW-1185">Reference proteome</keyword>
<keyword evidence="2 6" id="KW-0812">Transmembrane</keyword>
<feature type="transmembrane region" description="Helical" evidence="6">
    <location>
        <begin position="36"/>
        <end position="53"/>
    </location>
</feature>
<evidence type="ECO:0000256" key="3">
    <source>
        <dbReference type="ARBA" id="ARBA00022989"/>
    </source>
</evidence>
<dbReference type="InterPro" id="IPR000615">
    <property type="entry name" value="Bestrophin"/>
</dbReference>
<evidence type="ECO:0000313" key="9">
    <source>
        <dbReference type="WBParaSite" id="PgR007_g013_t01"/>
    </source>
</evidence>
<reference evidence="9" key="1">
    <citation type="submission" date="2022-11" db="UniProtKB">
        <authorList>
            <consortium name="WormBaseParasite"/>
        </authorList>
    </citation>
    <scope>IDENTIFICATION</scope>
</reference>
<keyword evidence="6" id="KW-1003">Cell membrane</keyword>
<dbReference type="AlphaFoldDB" id="A0A915AEX6"/>
<accession>A0A915AEX6</accession>
<comment type="subcellular location">
    <subcellularLocation>
        <location evidence="6">Cell membrane</location>
        <topology evidence="6">Multi-pass membrane protein</topology>
    </subcellularLocation>
    <subcellularLocation>
        <location evidence="1">Membrane</location>
    </subcellularLocation>
</comment>
<proteinExistence type="inferred from homology"/>
<keyword evidence="6" id="KW-0868">Chloride</keyword>
<evidence type="ECO:0000256" key="5">
    <source>
        <dbReference type="ARBA" id="ARBA00034769"/>
    </source>
</evidence>
<dbReference type="Pfam" id="PF01062">
    <property type="entry name" value="Bestrophin"/>
    <property type="match status" value="1"/>
</dbReference>
<keyword evidence="3 6" id="KW-1133">Transmembrane helix</keyword>
<dbReference type="GO" id="GO:0005254">
    <property type="term" value="F:chloride channel activity"/>
    <property type="evidence" value="ECO:0007669"/>
    <property type="project" value="UniProtKB-KW"/>
</dbReference>
<comment type="function">
    <text evidence="6">Forms chloride channels.</text>
</comment>
<dbReference type="Proteomes" id="UP000887569">
    <property type="component" value="Unplaced"/>
</dbReference>
<keyword evidence="4 6" id="KW-0472">Membrane</keyword>